<proteinExistence type="predicted"/>
<name>A0ABC8JTU5_ERUVS</name>
<dbReference type="InterPro" id="IPR011011">
    <property type="entry name" value="Znf_FYVE_PHD"/>
</dbReference>
<evidence type="ECO:0000256" key="1">
    <source>
        <dbReference type="ARBA" id="ARBA00022723"/>
    </source>
</evidence>
<organism evidence="5 6">
    <name type="scientific">Eruca vesicaria subsp. sativa</name>
    <name type="common">Garden rocket</name>
    <name type="synonym">Eruca sativa</name>
    <dbReference type="NCBI Taxonomy" id="29727"/>
    <lineage>
        <taxon>Eukaryota</taxon>
        <taxon>Viridiplantae</taxon>
        <taxon>Streptophyta</taxon>
        <taxon>Embryophyta</taxon>
        <taxon>Tracheophyta</taxon>
        <taxon>Spermatophyta</taxon>
        <taxon>Magnoliopsida</taxon>
        <taxon>eudicotyledons</taxon>
        <taxon>Gunneridae</taxon>
        <taxon>Pentapetalae</taxon>
        <taxon>rosids</taxon>
        <taxon>malvids</taxon>
        <taxon>Brassicales</taxon>
        <taxon>Brassicaceae</taxon>
        <taxon>Brassiceae</taxon>
        <taxon>Eruca</taxon>
    </lineage>
</organism>
<dbReference type="EMBL" id="CAKOAT010141822">
    <property type="protein sequence ID" value="CAH8339904.1"/>
    <property type="molecule type" value="Genomic_DNA"/>
</dbReference>
<dbReference type="Proteomes" id="UP001642260">
    <property type="component" value="Unassembled WGS sequence"/>
</dbReference>
<accession>A0ABC8JTU5</accession>
<feature type="compositionally biased region" description="Basic and acidic residues" evidence="4">
    <location>
        <begin position="20"/>
        <end position="29"/>
    </location>
</feature>
<keyword evidence="1" id="KW-0479">Metal-binding</keyword>
<evidence type="ECO:0008006" key="7">
    <source>
        <dbReference type="Google" id="ProtNLM"/>
    </source>
</evidence>
<dbReference type="InterPro" id="IPR013083">
    <property type="entry name" value="Znf_RING/FYVE/PHD"/>
</dbReference>
<dbReference type="SUPFAM" id="SSF57903">
    <property type="entry name" value="FYVE/PHD zinc finger"/>
    <property type="match status" value="1"/>
</dbReference>
<dbReference type="Gene3D" id="3.30.40.10">
    <property type="entry name" value="Zinc/RING finger domain, C3HC4 (zinc finger)"/>
    <property type="match status" value="1"/>
</dbReference>
<evidence type="ECO:0000313" key="5">
    <source>
        <dbReference type="EMBL" id="CAH8339904.1"/>
    </source>
</evidence>
<protein>
    <recommendedName>
        <fullName evidence="7">Zinc finger PHD-type domain-containing protein</fullName>
    </recommendedName>
</protein>
<reference evidence="5 6" key="1">
    <citation type="submission" date="2022-03" db="EMBL/GenBank/DDBJ databases">
        <authorList>
            <person name="Macdonald S."/>
            <person name="Ahmed S."/>
            <person name="Newling K."/>
        </authorList>
    </citation>
    <scope>NUCLEOTIDE SEQUENCE [LARGE SCALE GENOMIC DNA]</scope>
</reference>
<evidence type="ECO:0000256" key="2">
    <source>
        <dbReference type="ARBA" id="ARBA00022771"/>
    </source>
</evidence>
<feature type="compositionally biased region" description="Basic and acidic residues" evidence="4">
    <location>
        <begin position="69"/>
        <end position="80"/>
    </location>
</feature>
<keyword evidence="6" id="KW-1185">Reference proteome</keyword>
<gene>
    <name evidence="5" type="ORF">ERUC_LOCUS15274</name>
</gene>
<evidence type="ECO:0000313" key="6">
    <source>
        <dbReference type="Proteomes" id="UP001642260"/>
    </source>
</evidence>
<dbReference type="PANTHER" id="PTHR47863">
    <property type="entry name" value="RING/FYVE/PHD ZINC FINGER SUPERFAMILY PROTEIN"/>
    <property type="match status" value="1"/>
</dbReference>
<comment type="caution">
    <text evidence="5">The sequence shown here is derived from an EMBL/GenBank/DDBJ whole genome shotgun (WGS) entry which is preliminary data.</text>
</comment>
<feature type="region of interest" description="Disordered" evidence="4">
    <location>
        <begin position="1"/>
        <end position="80"/>
    </location>
</feature>
<keyword evidence="3" id="KW-0862">Zinc</keyword>
<dbReference type="PANTHER" id="PTHR47863:SF9">
    <property type="entry name" value="F10B6.17"/>
    <property type="match status" value="1"/>
</dbReference>
<keyword evidence="2" id="KW-0863">Zinc-finger</keyword>
<dbReference type="GO" id="GO:0008270">
    <property type="term" value="F:zinc ion binding"/>
    <property type="evidence" value="ECO:0007669"/>
    <property type="project" value="UniProtKB-KW"/>
</dbReference>
<evidence type="ECO:0000256" key="3">
    <source>
        <dbReference type="ARBA" id="ARBA00022833"/>
    </source>
</evidence>
<dbReference type="AlphaFoldDB" id="A0ABC8JTU5"/>
<sequence>MENHSDTESTQLFGDWDSPAVKDTRKERGASTSTAGVGRMLPPWADPSYEWGGGKWKIDGRKNKKNKNKNKEKEKEKDKESDLSIEDLMKEYSSLPPQIAEWYWCIEYVAKFHKDLSCIFDVMNMGYPCTDDYGSRINEVVSLRILESLFDPTKIDATMVGPRIEFDFSLSSKHVLYTILQHITVSEARPGMPELSKFNLLPFISHKNMSLPLCALEMLRDVSAMENNSISAASPTVEPNDSVYRDEQPEQQAHTGLEQTNILVEDNVVVGDDPMQTNEGDEVIVIDGNDTSAEKPINNDGNTTRETSSSRSDVCVKCTKDGAWLICGSSDNESDIVKGPPRPENVCWKCERGGALLICSKSDCATKVHKECLNCPANFDEHDNFHCPMCWYGRATKEYIESQQLNSCAKRRVAKFLPLLFRASKRLK</sequence>
<evidence type="ECO:0000256" key="4">
    <source>
        <dbReference type="SAM" id="MobiDB-lite"/>
    </source>
</evidence>